<evidence type="ECO:0000256" key="4">
    <source>
        <dbReference type="ARBA" id="ARBA00023163"/>
    </source>
</evidence>
<evidence type="ECO:0000313" key="6">
    <source>
        <dbReference type="EMBL" id="ACA84539.1"/>
    </source>
</evidence>
<dbReference type="InterPro" id="IPR036388">
    <property type="entry name" value="WH-like_DNA-bd_sf"/>
</dbReference>
<evidence type="ECO:0000313" key="7">
    <source>
        <dbReference type="Proteomes" id="UP000002168"/>
    </source>
</evidence>
<dbReference type="HOGENOM" id="CLU_039613_39_1_6"/>
<dbReference type="InterPro" id="IPR036390">
    <property type="entry name" value="WH_DNA-bd_sf"/>
</dbReference>
<name>B1KMC6_SHEWM</name>
<dbReference type="Gene3D" id="3.40.190.10">
    <property type="entry name" value="Periplasmic binding protein-like II"/>
    <property type="match status" value="2"/>
</dbReference>
<evidence type="ECO:0000259" key="5">
    <source>
        <dbReference type="PROSITE" id="PS50931"/>
    </source>
</evidence>
<dbReference type="EMBL" id="CP000961">
    <property type="protein sequence ID" value="ACA84539.1"/>
    <property type="molecule type" value="Genomic_DNA"/>
</dbReference>
<dbReference type="Pfam" id="PF00126">
    <property type="entry name" value="HTH_1"/>
    <property type="match status" value="1"/>
</dbReference>
<dbReference type="PANTHER" id="PTHR30118:SF11">
    <property type="entry name" value="HTH-TYPE TRANSCRIPTIONAL REGULATOR YIDZ"/>
    <property type="match status" value="1"/>
</dbReference>
<accession>B1KMC6</accession>
<organism evidence="6 7">
    <name type="scientific">Shewanella woodyi (strain ATCC 51908 / MS32)</name>
    <dbReference type="NCBI Taxonomy" id="392500"/>
    <lineage>
        <taxon>Bacteria</taxon>
        <taxon>Pseudomonadati</taxon>
        <taxon>Pseudomonadota</taxon>
        <taxon>Gammaproteobacteria</taxon>
        <taxon>Alteromonadales</taxon>
        <taxon>Shewanellaceae</taxon>
        <taxon>Shewanella</taxon>
    </lineage>
</organism>
<keyword evidence="3" id="KW-0238">DNA-binding</keyword>
<evidence type="ECO:0000256" key="2">
    <source>
        <dbReference type="ARBA" id="ARBA00023015"/>
    </source>
</evidence>
<dbReference type="SUPFAM" id="SSF53850">
    <property type="entry name" value="Periplasmic binding protein-like II"/>
    <property type="match status" value="1"/>
</dbReference>
<dbReference type="Pfam" id="PF03466">
    <property type="entry name" value="LysR_substrate"/>
    <property type="match status" value="1"/>
</dbReference>
<evidence type="ECO:0000256" key="3">
    <source>
        <dbReference type="ARBA" id="ARBA00023125"/>
    </source>
</evidence>
<dbReference type="InterPro" id="IPR005119">
    <property type="entry name" value="LysR_subst-bd"/>
</dbReference>
<dbReference type="PROSITE" id="PS50931">
    <property type="entry name" value="HTH_LYSR"/>
    <property type="match status" value="1"/>
</dbReference>
<dbReference type="Gene3D" id="1.10.10.10">
    <property type="entry name" value="Winged helix-like DNA-binding domain superfamily/Winged helix DNA-binding domain"/>
    <property type="match status" value="1"/>
</dbReference>
<dbReference type="InterPro" id="IPR050389">
    <property type="entry name" value="LysR-type_TF"/>
</dbReference>
<dbReference type="GO" id="GO:0003677">
    <property type="term" value="F:DNA binding"/>
    <property type="evidence" value="ECO:0007669"/>
    <property type="project" value="UniProtKB-KW"/>
</dbReference>
<sequence>MKDIRLSDLDLLSINIFVNLYENRSATLVAHKLNIPAPKISRCLKHTREILGNELFVRKKYGLIPNEFASEVYPIAKELMECATKLQKLYCTSDNGLIRHFEIAAPDLISYPFPKILLSAIKDAGKSVSFNISRWNKHSIDNIISGEVDLGLCCSKELDNLRRSDESLIALRLKKLNKLFLICHNQHPLLKEEITLESIASYPFINSNMGYSELELSPLQEYCQSQNIHLETEINLTGLTGLFEYLRSSQSVTLLPYSTIFNVINNIPDLHACRLSEVESERLYRQVRTPSLYLVYRNNDKTPEHQWLSSEIQDLIELTLH</sequence>
<comment type="similarity">
    <text evidence="1">Belongs to the LysR transcriptional regulatory family.</text>
</comment>
<dbReference type="AlphaFoldDB" id="B1KMC6"/>
<keyword evidence="4" id="KW-0804">Transcription</keyword>
<dbReference type="CDD" id="cd05466">
    <property type="entry name" value="PBP2_LTTR_substrate"/>
    <property type="match status" value="1"/>
</dbReference>
<protein>
    <submittedName>
        <fullName evidence="6">Transcriptional regulator, LysR family</fullName>
    </submittedName>
</protein>
<dbReference type="InterPro" id="IPR000847">
    <property type="entry name" value="LysR_HTH_N"/>
</dbReference>
<keyword evidence="2" id="KW-0805">Transcription regulation</keyword>
<keyword evidence="7" id="KW-1185">Reference proteome</keyword>
<dbReference type="eggNOG" id="COG0583">
    <property type="taxonomic scope" value="Bacteria"/>
</dbReference>
<dbReference type="KEGG" id="swd:Swoo_0238"/>
<evidence type="ECO:0000256" key="1">
    <source>
        <dbReference type="ARBA" id="ARBA00009437"/>
    </source>
</evidence>
<proteinExistence type="inferred from homology"/>
<dbReference type="GO" id="GO:0003700">
    <property type="term" value="F:DNA-binding transcription factor activity"/>
    <property type="evidence" value="ECO:0007669"/>
    <property type="project" value="InterPro"/>
</dbReference>
<dbReference type="STRING" id="392500.Swoo_0238"/>
<feature type="domain" description="HTH lysR-type" evidence="5">
    <location>
        <begin position="9"/>
        <end position="66"/>
    </location>
</feature>
<dbReference type="SUPFAM" id="SSF46785">
    <property type="entry name" value="Winged helix' DNA-binding domain"/>
    <property type="match status" value="1"/>
</dbReference>
<dbReference type="Proteomes" id="UP000002168">
    <property type="component" value="Chromosome"/>
</dbReference>
<gene>
    <name evidence="6" type="ordered locus">Swoo_0238</name>
</gene>
<reference evidence="6 7" key="1">
    <citation type="submission" date="2008-02" db="EMBL/GenBank/DDBJ databases">
        <title>Complete sequence of Shewanella woodyi ATCC 51908.</title>
        <authorList>
            <consortium name="US DOE Joint Genome Institute"/>
            <person name="Copeland A."/>
            <person name="Lucas S."/>
            <person name="Lapidus A."/>
            <person name="Glavina del Rio T."/>
            <person name="Dalin E."/>
            <person name="Tice H."/>
            <person name="Bruce D."/>
            <person name="Goodwin L."/>
            <person name="Pitluck S."/>
            <person name="Sims D."/>
            <person name="Brettin T."/>
            <person name="Detter J.C."/>
            <person name="Han C."/>
            <person name="Kuske C.R."/>
            <person name="Schmutz J."/>
            <person name="Larimer F."/>
            <person name="Land M."/>
            <person name="Hauser L."/>
            <person name="Kyrpides N."/>
            <person name="Lykidis A."/>
            <person name="Zhao J.-S."/>
            <person name="Richardson P."/>
        </authorList>
    </citation>
    <scope>NUCLEOTIDE SEQUENCE [LARGE SCALE GENOMIC DNA]</scope>
    <source>
        <strain evidence="7">ATCC 51908 / MS32</strain>
    </source>
</reference>
<dbReference type="PANTHER" id="PTHR30118">
    <property type="entry name" value="HTH-TYPE TRANSCRIPTIONAL REGULATOR LEUO-RELATED"/>
    <property type="match status" value="1"/>
</dbReference>